<dbReference type="SUPFAM" id="SSF56219">
    <property type="entry name" value="DNase I-like"/>
    <property type="match status" value="1"/>
</dbReference>
<proteinExistence type="predicted"/>
<reference evidence="1" key="1">
    <citation type="submission" date="2019-10" db="EMBL/GenBank/DDBJ databases">
        <authorList>
            <person name="Nor Muhammad N."/>
        </authorList>
    </citation>
    <scope>NUCLEOTIDE SEQUENCE</scope>
</reference>
<accession>A0A5K1JXA0</accession>
<evidence type="ECO:0000313" key="1">
    <source>
        <dbReference type="EMBL" id="VWO95739.1"/>
    </source>
</evidence>
<sequence>MGEDAQVVLMGDFNARIGARMQTQPRSSPDDKVCARGTELLRYCAAYDLEVLNGTALHLPSTRNHYTSYQPNGSAVVDYAILSAALVEAQSVESFSVRPHYASRSDHAPLALVLALDWNPTPVVPGSGRRARPWAPPLPASASRADELLHEAVYKHVNPCGLLAQIYGEVSSTSDPVEVRIP</sequence>
<organism evidence="1">
    <name type="scientific">Ganoderma boninense</name>
    <dbReference type="NCBI Taxonomy" id="34458"/>
    <lineage>
        <taxon>Eukaryota</taxon>
        <taxon>Fungi</taxon>
        <taxon>Dikarya</taxon>
        <taxon>Basidiomycota</taxon>
        <taxon>Agaricomycotina</taxon>
        <taxon>Agaricomycetes</taxon>
        <taxon>Polyporales</taxon>
        <taxon>Polyporaceae</taxon>
        <taxon>Ganoderma</taxon>
    </lineage>
</organism>
<dbReference type="InterPro" id="IPR036691">
    <property type="entry name" value="Endo/exonu/phosph_ase_sf"/>
</dbReference>
<name>A0A5K1JXA0_9APHY</name>
<protein>
    <submittedName>
        <fullName evidence="1">C-24(28) sterol reductase</fullName>
    </submittedName>
</protein>
<dbReference type="AlphaFoldDB" id="A0A5K1JXA0"/>
<gene>
    <name evidence="1" type="primary">B0XPT3</name>
</gene>
<dbReference type="Gene3D" id="3.60.10.10">
    <property type="entry name" value="Endonuclease/exonuclease/phosphatase"/>
    <property type="match status" value="1"/>
</dbReference>
<dbReference type="EMBL" id="LR725074">
    <property type="protein sequence ID" value="VWO95739.1"/>
    <property type="molecule type" value="Genomic_DNA"/>
</dbReference>